<gene>
    <name evidence="1" type="ORF">E0F89_06070</name>
</gene>
<proteinExistence type="predicted"/>
<comment type="caution">
    <text evidence="1">The sequence shown here is derived from an EMBL/GenBank/DDBJ whole genome shotgun (WGS) entry which is preliminary data.</text>
</comment>
<accession>A0A4R5B0W2</accession>
<dbReference type="Proteomes" id="UP000295278">
    <property type="component" value="Unassembled WGS sequence"/>
</dbReference>
<protein>
    <recommendedName>
        <fullName evidence="3">XRE family transcriptional regulator</fullName>
    </recommendedName>
</protein>
<evidence type="ECO:0000313" key="1">
    <source>
        <dbReference type="EMBL" id="TDD77164.1"/>
    </source>
</evidence>
<name>A0A4R5B0W2_9FLAO</name>
<dbReference type="EMBL" id="SMFM01000002">
    <property type="protein sequence ID" value="TDD77164.1"/>
    <property type="molecule type" value="Genomic_DNA"/>
</dbReference>
<evidence type="ECO:0000313" key="2">
    <source>
        <dbReference type="Proteomes" id="UP000295278"/>
    </source>
</evidence>
<dbReference type="OrthoDB" id="1446231at2"/>
<reference evidence="1 2" key="1">
    <citation type="submission" date="2019-03" db="EMBL/GenBank/DDBJ databases">
        <title>Flavobacterium AT-3-2 sp. nov., isolated from arctic soil.</title>
        <authorList>
            <person name="Chaudhary D.K."/>
        </authorList>
    </citation>
    <scope>NUCLEOTIDE SEQUENCE [LARGE SCALE GENOMIC DNA]</scope>
    <source>
        <strain evidence="1 2">AT-3-2</strain>
    </source>
</reference>
<organism evidence="1 2">
    <name type="scientific">Flavobacterium caseinilyticum</name>
    <dbReference type="NCBI Taxonomy" id="2541732"/>
    <lineage>
        <taxon>Bacteria</taxon>
        <taxon>Pseudomonadati</taxon>
        <taxon>Bacteroidota</taxon>
        <taxon>Flavobacteriia</taxon>
        <taxon>Flavobacteriales</taxon>
        <taxon>Flavobacteriaceae</taxon>
        <taxon>Flavobacterium</taxon>
    </lineage>
</organism>
<sequence length="132" mass="15228">MANNENNKNLPDSEIMKRVLAELRYSALGFSKELGYASHSSIDHILHDRNKISDNLIDKIIKRFPEINYWFLKKGQDPIALNDKLKRNQANLFGKTIAIESPDYSVESFTVLKNIESILLRIEKSLNKKSDH</sequence>
<dbReference type="RefSeq" id="WP_131908960.1">
    <property type="nucleotide sequence ID" value="NZ_SMFM01000002.1"/>
</dbReference>
<evidence type="ECO:0008006" key="3">
    <source>
        <dbReference type="Google" id="ProtNLM"/>
    </source>
</evidence>
<keyword evidence="2" id="KW-1185">Reference proteome</keyword>
<dbReference type="AlphaFoldDB" id="A0A4R5B0W2"/>